<proteinExistence type="predicted"/>
<dbReference type="EnsemblMetazoa" id="Aqu2.1.03417_001">
    <property type="protein sequence ID" value="Aqu2.1.03417_001"/>
    <property type="gene ID" value="Aqu2.1.03417"/>
</dbReference>
<dbReference type="AlphaFoldDB" id="A0A1X7SMV7"/>
<reference evidence="2" key="1">
    <citation type="submission" date="2017-05" db="UniProtKB">
        <authorList>
            <consortium name="EnsemblMetazoa"/>
        </authorList>
    </citation>
    <scope>IDENTIFICATION</scope>
</reference>
<dbReference type="InParanoid" id="A0A1X7SMV7"/>
<accession>A0A1X7SMV7</accession>
<dbReference type="InterPro" id="IPR007110">
    <property type="entry name" value="Ig-like_dom"/>
</dbReference>
<evidence type="ECO:0000259" key="1">
    <source>
        <dbReference type="PROSITE" id="PS50835"/>
    </source>
</evidence>
<dbReference type="PROSITE" id="PS50835">
    <property type="entry name" value="IG_LIKE"/>
    <property type="match status" value="1"/>
</dbReference>
<evidence type="ECO:0000313" key="2">
    <source>
        <dbReference type="EnsemblMetazoa" id="Aqu2.1.03417_001"/>
    </source>
</evidence>
<protein>
    <recommendedName>
        <fullName evidence="1">Ig-like domain-containing protein</fullName>
    </recommendedName>
</protein>
<organism evidence="2">
    <name type="scientific">Amphimedon queenslandica</name>
    <name type="common">Sponge</name>
    <dbReference type="NCBI Taxonomy" id="400682"/>
    <lineage>
        <taxon>Eukaryota</taxon>
        <taxon>Metazoa</taxon>
        <taxon>Porifera</taxon>
        <taxon>Demospongiae</taxon>
        <taxon>Heteroscleromorpha</taxon>
        <taxon>Haplosclerida</taxon>
        <taxon>Niphatidae</taxon>
        <taxon>Amphimedon</taxon>
    </lineage>
</organism>
<sequence length="107" mass="12231">QFVQNDTVVNKTFVWKQRQVLDCTGYVPGNYHEGYKVTWLLDGRQACSKSTCQNDHFNINLSNFSLSFDYYPTFTTYECQIDSNVDGQSLTTVTVASYRLSTSNNDS</sequence>
<name>A0A1X7SMV7_AMPQE</name>
<feature type="domain" description="Ig-like" evidence="1">
    <location>
        <begin position="1"/>
        <end position="96"/>
    </location>
</feature>